<sequence>MEEKAKWVRAIFIGNDRVGKTSLIRALKGENVKEDDTNRNDDIEISKWTENNIDITVHFWDFGNKVITNAIHQFFLRPHCVYVLVIEAGSVDSDPNQEVENWLKYISSFDTNTPILLVGNKCDLRPVHVNLHDLRKDYPCIHDFYGLSATQYRNQHHDSKFKTFRNAFIEQLQKVTKNQPYSHLSGNQFAIIDTLRKNARKDPFLKKTDFNAVCKNNGIRNEKQEEFLHLLNQLGEIIYFPDLYRLYGCGDYLLNPRWLIYGIFQILYSNVLKLRHGEFYWDEVRMHLKNKVTDEQGNPLIYSDEKLNFLIRAMEKFKLCYPSSDAPNEKWVVPNLLPNEQPERLDFPRRDTLRFEFDFKTFLPRHVLGTFIVEHYADIHDRQAWQHGVHLKSRTWSGTEALIQANYPARVFALEVNGPLADRYFNQLYASILKILERMPKLRYEKLLYLDEKARTEDEQGFIREPTDKDAHANFSDLLAADAQGKREVVCRFGRYDLEKLLRPMSKREKTTASALVTQETSEENKQVSTLAVITLLILGLGALGTLLVSDTSPSPWKTTIICMIILLMIVAVIVWLWSHRKKLKNGFLRFLDKLREYSAG</sequence>
<feature type="transmembrane region" description="Helical" evidence="10">
    <location>
        <begin position="528"/>
        <end position="549"/>
    </location>
</feature>
<keyword evidence="10" id="KW-0812">Transmembrane</keyword>
<dbReference type="InterPro" id="IPR032171">
    <property type="entry name" value="COR-A"/>
</dbReference>
<evidence type="ECO:0000256" key="3">
    <source>
        <dbReference type="ARBA" id="ARBA00022737"/>
    </source>
</evidence>
<dbReference type="PANTHER" id="PTHR47679:SF2">
    <property type="entry name" value="C-TERMINAL OF ROC (COR) DOMAIN-CONTAINING PROTEIN"/>
    <property type="match status" value="1"/>
</dbReference>
<evidence type="ECO:0000313" key="12">
    <source>
        <dbReference type="EMBL" id="VFK55402.1"/>
    </source>
</evidence>
<dbReference type="InterPro" id="IPR057263">
    <property type="entry name" value="COR-B"/>
</dbReference>
<feature type="transmembrane region" description="Helical" evidence="10">
    <location>
        <begin position="561"/>
        <end position="579"/>
    </location>
</feature>
<dbReference type="PANTHER" id="PTHR47679">
    <property type="entry name" value="PROTEIN TORNADO 1"/>
    <property type="match status" value="1"/>
</dbReference>
<accession>A0A450ZNN2</accession>
<protein>
    <recommendedName>
        <fullName evidence="1">non-specific serine/threonine protein kinase</fullName>
        <ecNumber evidence="1">2.7.11.1</ecNumber>
    </recommendedName>
</protein>
<evidence type="ECO:0000256" key="4">
    <source>
        <dbReference type="ARBA" id="ARBA00022741"/>
    </source>
</evidence>
<reference evidence="12" key="1">
    <citation type="submission" date="2019-02" db="EMBL/GenBank/DDBJ databases">
        <authorList>
            <person name="Gruber-Vodicka R. H."/>
            <person name="Seah K. B. B."/>
        </authorList>
    </citation>
    <scope>NUCLEOTIDE SEQUENCE</scope>
    <source>
        <strain evidence="12">BECK_BY2</strain>
        <strain evidence="13">BECK_BY3</strain>
    </source>
</reference>
<proteinExistence type="predicted"/>
<dbReference type="Pfam" id="PF16095">
    <property type="entry name" value="COR-A"/>
    <property type="match status" value="1"/>
</dbReference>
<dbReference type="InterPro" id="IPR036388">
    <property type="entry name" value="WH-like_DNA-bd_sf"/>
</dbReference>
<keyword evidence="10" id="KW-0472">Membrane</keyword>
<dbReference type="EMBL" id="CAADFV010000029">
    <property type="protein sequence ID" value="VFK55402.1"/>
    <property type="molecule type" value="Genomic_DNA"/>
</dbReference>
<evidence type="ECO:0000256" key="2">
    <source>
        <dbReference type="ARBA" id="ARBA00022679"/>
    </source>
</evidence>
<evidence type="ECO:0000256" key="8">
    <source>
        <dbReference type="ARBA" id="ARBA00047899"/>
    </source>
</evidence>
<organism evidence="12">
    <name type="scientific">Candidatus Kentrum sp. TUN</name>
    <dbReference type="NCBI Taxonomy" id="2126343"/>
    <lineage>
        <taxon>Bacteria</taxon>
        <taxon>Pseudomonadati</taxon>
        <taxon>Pseudomonadota</taxon>
        <taxon>Gammaproteobacteria</taxon>
        <taxon>Candidatus Kentrum</taxon>
    </lineage>
</organism>
<keyword evidence="2" id="KW-0808">Transferase</keyword>
<keyword evidence="4" id="KW-0547">Nucleotide-binding</keyword>
<evidence type="ECO:0000259" key="11">
    <source>
        <dbReference type="PROSITE" id="PS51424"/>
    </source>
</evidence>
<dbReference type="Pfam" id="PF25497">
    <property type="entry name" value="COR-B"/>
    <property type="match status" value="1"/>
</dbReference>
<keyword evidence="3" id="KW-0677">Repeat</keyword>
<dbReference type="PROSITE" id="PS51424">
    <property type="entry name" value="ROC"/>
    <property type="match status" value="1"/>
</dbReference>
<dbReference type="AlphaFoldDB" id="A0A450ZNN2"/>
<evidence type="ECO:0000256" key="6">
    <source>
        <dbReference type="ARBA" id="ARBA00022840"/>
    </source>
</evidence>
<dbReference type="SUPFAM" id="SSF52540">
    <property type="entry name" value="P-loop containing nucleoside triphosphate hydrolases"/>
    <property type="match status" value="1"/>
</dbReference>
<evidence type="ECO:0000256" key="9">
    <source>
        <dbReference type="ARBA" id="ARBA00048679"/>
    </source>
</evidence>
<evidence type="ECO:0000256" key="5">
    <source>
        <dbReference type="ARBA" id="ARBA00022777"/>
    </source>
</evidence>
<keyword evidence="10" id="KW-1133">Transmembrane helix</keyword>
<evidence type="ECO:0000313" key="13">
    <source>
        <dbReference type="EMBL" id="VFK57451.1"/>
    </source>
</evidence>
<dbReference type="InterPro" id="IPR020859">
    <property type="entry name" value="ROC"/>
</dbReference>
<dbReference type="Pfam" id="PF08477">
    <property type="entry name" value="Roc"/>
    <property type="match status" value="1"/>
</dbReference>
<dbReference type="Gene3D" id="3.30.310.200">
    <property type="match status" value="1"/>
</dbReference>
<dbReference type="Gene3D" id="1.10.10.10">
    <property type="entry name" value="Winged helix-like DNA-binding domain superfamily/Winged helix DNA-binding domain"/>
    <property type="match status" value="1"/>
</dbReference>
<evidence type="ECO:0000256" key="7">
    <source>
        <dbReference type="ARBA" id="ARBA00023134"/>
    </source>
</evidence>
<keyword evidence="6" id="KW-0067">ATP-binding</keyword>
<gene>
    <name evidence="12" type="ORF">BECKTUN1418E_GA0071001_10292</name>
    <name evidence="13" type="ORF">BECKTUN1418F_GA0071002_11162</name>
</gene>
<keyword evidence="5" id="KW-0418">Kinase</keyword>
<dbReference type="Gene3D" id="3.40.50.300">
    <property type="entry name" value="P-loop containing nucleotide triphosphate hydrolases"/>
    <property type="match status" value="1"/>
</dbReference>
<dbReference type="PRINTS" id="PR00449">
    <property type="entry name" value="RASTRNSFRMNG"/>
</dbReference>
<feature type="domain" description="Roc" evidence="11">
    <location>
        <begin position="1"/>
        <end position="175"/>
    </location>
</feature>
<comment type="catalytic activity">
    <reaction evidence="9">
        <text>L-seryl-[protein] + ATP = O-phospho-L-seryl-[protein] + ADP + H(+)</text>
        <dbReference type="Rhea" id="RHEA:17989"/>
        <dbReference type="Rhea" id="RHEA-COMP:9863"/>
        <dbReference type="Rhea" id="RHEA-COMP:11604"/>
        <dbReference type="ChEBI" id="CHEBI:15378"/>
        <dbReference type="ChEBI" id="CHEBI:29999"/>
        <dbReference type="ChEBI" id="CHEBI:30616"/>
        <dbReference type="ChEBI" id="CHEBI:83421"/>
        <dbReference type="ChEBI" id="CHEBI:456216"/>
        <dbReference type="EC" id="2.7.11.1"/>
    </reaction>
</comment>
<name>A0A450ZNN2_9GAMM</name>
<dbReference type="EC" id="2.7.11.1" evidence="1"/>
<keyword evidence="7" id="KW-0342">GTP-binding</keyword>
<dbReference type="GO" id="GO:0016301">
    <property type="term" value="F:kinase activity"/>
    <property type="evidence" value="ECO:0007669"/>
    <property type="project" value="UniProtKB-KW"/>
</dbReference>
<evidence type="ECO:0000256" key="1">
    <source>
        <dbReference type="ARBA" id="ARBA00012513"/>
    </source>
</evidence>
<comment type="catalytic activity">
    <reaction evidence="8">
        <text>L-threonyl-[protein] + ATP = O-phospho-L-threonyl-[protein] + ADP + H(+)</text>
        <dbReference type="Rhea" id="RHEA:46608"/>
        <dbReference type="Rhea" id="RHEA-COMP:11060"/>
        <dbReference type="Rhea" id="RHEA-COMP:11605"/>
        <dbReference type="ChEBI" id="CHEBI:15378"/>
        <dbReference type="ChEBI" id="CHEBI:30013"/>
        <dbReference type="ChEBI" id="CHEBI:30616"/>
        <dbReference type="ChEBI" id="CHEBI:61977"/>
        <dbReference type="ChEBI" id="CHEBI:456216"/>
        <dbReference type="EC" id="2.7.11.1"/>
    </reaction>
</comment>
<dbReference type="Gene3D" id="1.10.10.2200">
    <property type="match status" value="1"/>
</dbReference>
<dbReference type="EMBL" id="CAADFY010000116">
    <property type="protein sequence ID" value="VFK57451.1"/>
    <property type="molecule type" value="Genomic_DNA"/>
</dbReference>
<dbReference type="InterPro" id="IPR027417">
    <property type="entry name" value="P-loop_NTPase"/>
</dbReference>
<dbReference type="GO" id="GO:0005524">
    <property type="term" value="F:ATP binding"/>
    <property type="evidence" value="ECO:0007669"/>
    <property type="project" value="UniProtKB-KW"/>
</dbReference>
<evidence type="ECO:0000256" key="10">
    <source>
        <dbReference type="SAM" id="Phobius"/>
    </source>
</evidence>